<comment type="caution">
    <text evidence="3">The sequence shown here is derived from an EMBL/GenBank/DDBJ whole genome shotgun (WGS) entry which is preliminary data.</text>
</comment>
<reference evidence="3 4" key="1">
    <citation type="submission" date="2018-11" db="EMBL/GenBank/DDBJ databases">
        <title>Genome assembly of Steccherinum ochraceum LE-BIN_3174, the white-rot fungus of the Steccherinaceae family (The Residual Polyporoid clade, Polyporales, Basidiomycota).</title>
        <authorList>
            <person name="Fedorova T.V."/>
            <person name="Glazunova O.A."/>
            <person name="Landesman E.O."/>
            <person name="Moiseenko K.V."/>
            <person name="Psurtseva N.V."/>
            <person name="Savinova O.S."/>
            <person name="Shakhova N.V."/>
            <person name="Tyazhelova T.V."/>
            <person name="Vasina D.V."/>
        </authorList>
    </citation>
    <scope>NUCLEOTIDE SEQUENCE [LARGE SCALE GENOMIC DNA]</scope>
    <source>
        <strain evidence="3 4">LE-BIN_3174</strain>
    </source>
</reference>
<name>A0A4R0RK91_9APHY</name>
<dbReference type="OrthoDB" id="3350619at2759"/>
<keyword evidence="1" id="KW-0812">Transmembrane</keyword>
<evidence type="ECO:0000256" key="1">
    <source>
        <dbReference type="SAM" id="Phobius"/>
    </source>
</evidence>
<evidence type="ECO:0000313" key="3">
    <source>
        <dbReference type="EMBL" id="TCD64208.1"/>
    </source>
</evidence>
<accession>A0A4R0RK91</accession>
<organism evidence="3 4">
    <name type="scientific">Steccherinum ochraceum</name>
    <dbReference type="NCBI Taxonomy" id="92696"/>
    <lineage>
        <taxon>Eukaryota</taxon>
        <taxon>Fungi</taxon>
        <taxon>Dikarya</taxon>
        <taxon>Basidiomycota</taxon>
        <taxon>Agaricomycotina</taxon>
        <taxon>Agaricomycetes</taxon>
        <taxon>Polyporales</taxon>
        <taxon>Steccherinaceae</taxon>
        <taxon>Steccherinum</taxon>
    </lineage>
</organism>
<keyword evidence="1" id="KW-0472">Membrane</keyword>
<dbReference type="Proteomes" id="UP000292702">
    <property type="component" value="Unassembled WGS sequence"/>
</dbReference>
<evidence type="ECO:0000313" key="4">
    <source>
        <dbReference type="Proteomes" id="UP000292702"/>
    </source>
</evidence>
<dbReference type="InterPro" id="IPR018620">
    <property type="entry name" value="Ubiquitin3-bd_protein_But2_C"/>
</dbReference>
<dbReference type="AlphaFoldDB" id="A0A4R0RK91"/>
<sequence>MSFERRSPTEERKSLLTGFDAGEKERDLTVSDKKRRTFTFNLFAVLVCLLCTSINIHAFRSAGKQQIRRYYDMGKLRRPSPFVGLDRVQLGDKTPEPILIYPNHLQIINKGEPSRAYSDDPARLLEIGGLVPPADRQFKVTPEISTIVEFRSVDYKMEDCELTVATPPASATNVTLGLGNNVVDIWKIPSKFPINGKLLTWATRPNRVSKVASITMTHGMTYTHHFHCPADTLHAFEFAAGGDSTYVDWVQDHYKPTPGAQHSSFSLVLRQVPDLINAFLQGSL</sequence>
<feature type="transmembrane region" description="Helical" evidence="1">
    <location>
        <begin position="38"/>
        <end position="59"/>
    </location>
</feature>
<feature type="domain" description="Ubiquitin 3 binding protein But2 C-terminal" evidence="2">
    <location>
        <begin position="139"/>
        <end position="252"/>
    </location>
</feature>
<proteinExistence type="predicted"/>
<evidence type="ECO:0000259" key="2">
    <source>
        <dbReference type="Pfam" id="PF09792"/>
    </source>
</evidence>
<dbReference type="Pfam" id="PF09792">
    <property type="entry name" value="But2"/>
    <property type="match status" value="1"/>
</dbReference>
<gene>
    <name evidence="3" type="ORF">EIP91_004442</name>
</gene>
<dbReference type="EMBL" id="RWJN01000250">
    <property type="protein sequence ID" value="TCD64208.1"/>
    <property type="molecule type" value="Genomic_DNA"/>
</dbReference>
<keyword evidence="4" id="KW-1185">Reference proteome</keyword>
<protein>
    <recommendedName>
        <fullName evidence="2">Ubiquitin 3 binding protein But2 C-terminal domain-containing protein</fullName>
    </recommendedName>
</protein>
<keyword evidence="1" id="KW-1133">Transmembrane helix</keyword>